<keyword evidence="3" id="KW-1185">Reference proteome</keyword>
<dbReference type="AlphaFoldDB" id="A0AAQ3Q6A8"/>
<evidence type="ECO:0000313" key="3">
    <source>
        <dbReference type="Proteomes" id="UP001327560"/>
    </source>
</evidence>
<reference evidence="2 3" key="1">
    <citation type="submission" date="2023-10" db="EMBL/GenBank/DDBJ databases">
        <title>Chromosome-scale genome assembly provides insights into flower coloration mechanisms of Canna indica.</title>
        <authorList>
            <person name="Li C."/>
        </authorList>
    </citation>
    <scope>NUCLEOTIDE SEQUENCE [LARGE SCALE GENOMIC DNA]</scope>
    <source>
        <tissue evidence="2">Flower</tissue>
    </source>
</reference>
<feature type="compositionally biased region" description="Basic and acidic residues" evidence="1">
    <location>
        <begin position="23"/>
        <end position="33"/>
    </location>
</feature>
<sequence length="143" mass="15665">MRFNQVADCRHCPTPVSPLQHPSPRDSAPHRLADDGEWRLCTTPLSRVHPSAASSPRRLRSPNDSPLHPSVTPQSARLPSPALGDSARLPVSALQPSATLQIAAWIFPDNRRLRDEVYLCFTVPYCLCMTEEAGCFASIAHSG</sequence>
<organism evidence="2 3">
    <name type="scientific">Canna indica</name>
    <name type="common">Indian-shot</name>
    <dbReference type="NCBI Taxonomy" id="4628"/>
    <lineage>
        <taxon>Eukaryota</taxon>
        <taxon>Viridiplantae</taxon>
        <taxon>Streptophyta</taxon>
        <taxon>Embryophyta</taxon>
        <taxon>Tracheophyta</taxon>
        <taxon>Spermatophyta</taxon>
        <taxon>Magnoliopsida</taxon>
        <taxon>Liliopsida</taxon>
        <taxon>Zingiberales</taxon>
        <taxon>Cannaceae</taxon>
        <taxon>Canna</taxon>
    </lineage>
</organism>
<proteinExistence type="predicted"/>
<gene>
    <name evidence="2" type="ORF">Cni_G06790</name>
</gene>
<feature type="region of interest" description="Disordered" evidence="1">
    <location>
        <begin position="47"/>
        <end position="85"/>
    </location>
</feature>
<evidence type="ECO:0000256" key="1">
    <source>
        <dbReference type="SAM" id="MobiDB-lite"/>
    </source>
</evidence>
<dbReference type="Proteomes" id="UP001327560">
    <property type="component" value="Chromosome 2"/>
</dbReference>
<feature type="region of interest" description="Disordered" evidence="1">
    <location>
        <begin position="1"/>
        <end position="33"/>
    </location>
</feature>
<name>A0AAQ3Q6A8_9LILI</name>
<evidence type="ECO:0000313" key="2">
    <source>
        <dbReference type="EMBL" id="WOK98080.1"/>
    </source>
</evidence>
<dbReference type="EMBL" id="CP136891">
    <property type="protein sequence ID" value="WOK98080.1"/>
    <property type="molecule type" value="Genomic_DNA"/>
</dbReference>
<accession>A0AAQ3Q6A8</accession>
<protein>
    <submittedName>
        <fullName evidence="2">Uncharacterized protein</fullName>
    </submittedName>
</protein>